<protein>
    <submittedName>
        <fullName evidence="2">Uncharacterized protein</fullName>
    </submittedName>
</protein>
<keyword evidence="3" id="KW-1185">Reference proteome</keyword>
<evidence type="ECO:0000256" key="1">
    <source>
        <dbReference type="SAM" id="SignalP"/>
    </source>
</evidence>
<proteinExistence type="predicted"/>
<gene>
    <name evidence="2" type="ORF">GFC30_326</name>
</gene>
<accession>A0A160F788</accession>
<sequence length="287" mass="32570">MSFLRFIRNFIPILTFGFCVILLSSNHASAASNEKIYWNKSEKERFYEFGFTDDELANMTYDEYKKFKDLSGKLENKVTKYYKVTKLGMIEYDEETAVAEIRKEGKFKTENINVAATADSGWIKLTLTSTKIYDSYGRYTGEVQLKNSFQWLTSPTWKLVDTLAISHSTHVLQIPGTAFAKYLWDDGVGTHSDNLYYPDAQNSSGIAFKIDIRGIGTNAPPTNHRGYMYFNVKKSTPNNNEANAYGHYSHVYFGVSSYSINIYTGNISISGAQQVKEAKDVSILFSL</sequence>
<name>A0A160F788_9BACL</name>
<feature type="signal peptide" evidence="1">
    <location>
        <begin position="1"/>
        <end position="30"/>
    </location>
</feature>
<keyword evidence="1" id="KW-0732">Signal</keyword>
<dbReference type="AlphaFoldDB" id="A0A160F788"/>
<evidence type="ECO:0000313" key="2">
    <source>
        <dbReference type="EMBL" id="ANB61883.1"/>
    </source>
</evidence>
<feature type="chain" id="PRO_5007813511" evidence="1">
    <location>
        <begin position="31"/>
        <end position="287"/>
    </location>
</feature>
<dbReference type="RefSeq" id="WP_066322556.1">
    <property type="nucleotide sequence ID" value="NZ_CP015438.1"/>
</dbReference>
<dbReference type="PATRIC" id="fig|294699.3.peg.310"/>
<evidence type="ECO:0000313" key="3">
    <source>
        <dbReference type="Proteomes" id="UP000076865"/>
    </source>
</evidence>
<dbReference type="KEGG" id="aamy:GFC30_326"/>
<organism evidence="2 3">
    <name type="scientific">Anoxybacteroides amylolyticum</name>
    <dbReference type="NCBI Taxonomy" id="294699"/>
    <lineage>
        <taxon>Bacteria</taxon>
        <taxon>Bacillati</taxon>
        <taxon>Bacillota</taxon>
        <taxon>Bacilli</taxon>
        <taxon>Bacillales</taxon>
        <taxon>Anoxybacillaceae</taxon>
        <taxon>Anoxybacteroides</taxon>
    </lineage>
</organism>
<dbReference type="EMBL" id="CP015438">
    <property type="protein sequence ID" value="ANB61883.1"/>
    <property type="molecule type" value="Genomic_DNA"/>
</dbReference>
<reference evidence="2 3" key="1">
    <citation type="journal article" date="2006" name="Syst. Appl. Microbiol.">
        <title>Anoxybacillus amylolyticus sp. nov., a thermophilic amylase producing bacterium isolated from Mount Rittmann (Antarctica).</title>
        <authorList>
            <person name="Poli A."/>
            <person name="Esposito E."/>
            <person name="Lama L."/>
            <person name="Orlando P."/>
            <person name="Nicolaus G."/>
            <person name="de Appolonia F."/>
            <person name="Gambacorta A."/>
            <person name="Nicolaus B."/>
        </authorList>
    </citation>
    <scope>NUCLEOTIDE SEQUENCE [LARGE SCALE GENOMIC DNA]</scope>
    <source>
        <strain evidence="2 3">DSM 15939</strain>
    </source>
</reference>
<dbReference type="Proteomes" id="UP000076865">
    <property type="component" value="Chromosome"/>
</dbReference>
<dbReference type="OrthoDB" id="2676941at2"/>